<feature type="chain" id="PRO_5018578407" description="Secreted protein" evidence="1">
    <location>
        <begin position="28"/>
        <end position="120"/>
    </location>
</feature>
<keyword evidence="3" id="KW-1185">Reference proteome</keyword>
<proteinExistence type="predicted"/>
<keyword evidence="1" id="KW-0732">Signal</keyword>
<evidence type="ECO:0000256" key="1">
    <source>
        <dbReference type="SAM" id="SignalP"/>
    </source>
</evidence>
<evidence type="ECO:0000313" key="3">
    <source>
        <dbReference type="Proteomes" id="UP000784294"/>
    </source>
</evidence>
<sequence length="120" mass="13338">MTNRFFVPTRLCIVVVLMTAIWANCRAGGSDLYAVETMHSVALCRLPKGRKMGRLVYKRPLRIVMFEPFMLSKKAHFTGPPANQPKPVVMTSSVEQTVPVARLTVLHSLCLCACLFAWGG</sequence>
<protein>
    <recommendedName>
        <fullName evidence="4">Secreted protein</fullName>
    </recommendedName>
</protein>
<accession>A0A3S5BSC6</accession>
<feature type="signal peptide" evidence="1">
    <location>
        <begin position="1"/>
        <end position="27"/>
    </location>
</feature>
<evidence type="ECO:0000313" key="2">
    <source>
        <dbReference type="EMBL" id="VEL16110.1"/>
    </source>
</evidence>
<gene>
    <name evidence="2" type="ORF">PXEA_LOCUS9550</name>
</gene>
<dbReference type="Proteomes" id="UP000784294">
    <property type="component" value="Unassembled WGS sequence"/>
</dbReference>
<organism evidence="2 3">
    <name type="scientific">Protopolystoma xenopodis</name>
    <dbReference type="NCBI Taxonomy" id="117903"/>
    <lineage>
        <taxon>Eukaryota</taxon>
        <taxon>Metazoa</taxon>
        <taxon>Spiralia</taxon>
        <taxon>Lophotrochozoa</taxon>
        <taxon>Platyhelminthes</taxon>
        <taxon>Monogenea</taxon>
        <taxon>Polyopisthocotylea</taxon>
        <taxon>Polystomatidea</taxon>
        <taxon>Polystomatidae</taxon>
        <taxon>Protopolystoma</taxon>
    </lineage>
</organism>
<reference evidence="2" key="1">
    <citation type="submission" date="2018-11" db="EMBL/GenBank/DDBJ databases">
        <authorList>
            <consortium name="Pathogen Informatics"/>
        </authorList>
    </citation>
    <scope>NUCLEOTIDE SEQUENCE</scope>
</reference>
<comment type="caution">
    <text evidence="2">The sequence shown here is derived from an EMBL/GenBank/DDBJ whole genome shotgun (WGS) entry which is preliminary data.</text>
</comment>
<name>A0A3S5BSC6_9PLAT</name>
<dbReference type="AlphaFoldDB" id="A0A3S5BSC6"/>
<dbReference type="EMBL" id="CAAALY010027181">
    <property type="protein sequence ID" value="VEL16110.1"/>
    <property type="molecule type" value="Genomic_DNA"/>
</dbReference>
<evidence type="ECO:0008006" key="4">
    <source>
        <dbReference type="Google" id="ProtNLM"/>
    </source>
</evidence>